<feature type="region of interest" description="Disordered" evidence="6">
    <location>
        <begin position="641"/>
        <end position="731"/>
    </location>
</feature>
<dbReference type="InterPro" id="IPR013783">
    <property type="entry name" value="Ig-like_fold"/>
</dbReference>
<keyword evidence="2 5" id="KW-0645">Protease</keyword>
<evidence type="ECO:0000256" key="1">
    <source>
        <dbReference type="ARBA" id="ARBA00011073"/>
    </source>
</evidence>
<feature type="active site" description="Charge relay system" evidence="5">
    <location>
        <position position="134"/>
    </location>
</feature>
<proteinExistence type="inferred from homology"/>
<feature type="chain" id="PRO_5020817447" evidence="7">
    <location>
        <begin position="25"/>
        <end position="819"/>
    </location>
</feature>
<dbReference type="Proteomes" id="UP000305939">
    <property type="component" value="Unassembled WGS sequence"/>
</dbReference>
<keyword evidence="4 5" id="KW-0720">Serine protease</keyword>
<evidence type="ECO:0000259" key="8">
    <source>
        <dbReference type="PROSITE" id="PS50853"/>
    </source>
</evidence>
<keyword evidence="10" id="KW-1185">Reference proteome</keyword>
<evidence type="ECO:0000256" key="6">
    <source>
        <dbReference type="SAM" id="MobiDB-lite"/>
    </source>
</evidence>
<dbReference type="PANTHER" id="PTHR43399:SF4">
    <property type="entry name" value="CELL WALL-ASSOCIATED PROTEASE"/>
    <property type="match status" value="1"/>
</dbReference>
<dbReference type="CDD" id="cd04842">
    <property type="entry name" value="Peptidases_S8_Kp43_protease"/>
    <property type="match status" value="1"/>
</dbReference>
<keyword evidence="7" id="KW-0732">Signal</keyword>
<dbReference type="OrthoDB" id="9792152at2"/>
<name>A0A4S3M5B3_9FLAO</name>
<evidence type="ECO:0000256" key="4">
    <source>
        <dbReference type="ARBA" id="ARBA00022825"/>
    </source>
</evidence>
<keyword evidence="3 5" id="KW-0378">Hydrolase</keyword>
<dbReference type="InterPro" id="IPR036852">
    <property type="entry name" value="Peptidase_S8/S53_dom_sf"/>
</dbReference>
<dbReference type="Gene3D" id="2.60.120.380">
    <property type="match status" value="1"/>
</dbReference>
<feature type="domain" description="Fibronectin type-III" evidence="8">
    <location>
        <begin position="557"/>
        <end position="643"/>
    </location>
</feature>
<evidence type="ECO:0000256" key="7">
    <source>
        <dbReference type="SAM" id="SignalP"/>
    </source>
</evidence>
<evidence type="ECO:0000313" key="10">
    <source>
        <dbReference type="Proteomes" id="UP000305939"/>
    </source>
</evidence>
<evidence type="ECO:0000256" key="2">
    <source>
        <dbReference type="ARBA" id="ARBA00022670"/>
    </source>
</evidence>
<feature type="compositionally biased region" description="Acidic residues" evidence="6">
    <location>
        <begin position="722"/>
        <end position="731"/>
    </location>
</feature>
<reference evidence="9 10" key="1">
    <citation type="submission" date="2019-04" db="EMBL/GenBank/DDBJ databases">
        <title>Draft genome sequence of Robertkochia marina CC-AMO-30D.</title>
        <authorList>
            <person name="Hameed A."/>
            <person name="Lin S.-Y."/>
            <person name="Shahina M."/>
            <person name="Lai W.-A."/>
            <person name="Young C.-C."/>
        </authorList>
    </citation>
    <scope>NUCLEOTIDE SEQUENCE [LARGE SCALE GENOMIC DNA]</scope>
    <source>
        <strain evidence="9 10">CC-AMO-30D</strain>
    </source>
</reference>
<dbReference type="InterPro" id="IPR023828">
    <property type="entry name" value="Peptidase_S8_Ser-AS"/>
</dbReference>
<dbReference type="InterPro" id="IPR036116">
    <property type="entry name" value="FN3_sf"/>
</dbReference>
<dbReference type="SUPFAM" id="SSF52743">
    <property type="entry name" value="Subtilisin-like"/>
    <property type="match status" value="1"/>
</dbReference>
<dbReference type="SUPFAM" id="SSF49265">
    <property type="entry name" value="Fibronectin type III"/>
    <property type="match status" value="1"/>
</dbReference>
<dbReference type="CDD" id="cd00063">
    <property type="entry name" value="FN3"/>
    <property type="match status" value="1"/>
</dbReference>
<dbReference type="PROSITE" id="PS00138">
    <property type="entry name" value="SUBTILASE_SER"/>
    <property type="match status" value="1"/>
</dbReference>
<dbReference type="GO" id="GO:0006508">
    <property type="term" value="P:proteolysis"/>
    <property type="evidence" value="ECO:0007669"/>
    <property type="project" value="UniProtKB-KW"/>
</dbReference>
<dbReference type="InterPro" id="IPR008979">
    <property type="entry name" value="Galactose-bd-like_sf"/>
</dbReference>
<dbReference type="InterPro" id="IPR051048">
    <property type="entry name" value="Peptidase_S8/S53_subtilisin"/>
</dbReference>
<evidence type="ECO:0000313" key="9">
    <source>
        <dbReference type="EMBL" id="THD69407.1"/>
    </source>
</evidence>
<dbReference type="GO" id="GO:0004252">
    <property type="term" value="F:serine-type endopeptidase activity"/>
    <property type="evidence" value="ECO:0007669"/>
    <property type="project" value="UniProtKB-UniRule"/>
</dbReference>
<protein>
    <submittedName>
        <fullName evidence="9">Serine protease</fullName>
    </submittedName>
</protein>
<comment type="caution">
    <text evidence="9">The sequence shown here is derived from an EMBL/GenBank/DDBJ whole genome shotgun (WGS) entry which is preliminary data.</text>
</comment>
<dbReference type="SUPFAM" id="SSF49785">
    <property type="entry name" value="Galactose-binding domain-like"/>
    <property type="match status" value="1"/>
</dbReference>
<evidence type="ECO:0000256" key="5">
    <source>
        <dbReference type="PROSITE-ProRule" id="PRU01240"/>
    </source>
</evidence>
<dbReference type="PROSITE" id="PS50853">
    <property type="entry name" value="FN3"/>
    <property type="match status" value="1"/>
</dbReference>
<dbReference type="InterPro" id="IPR000209">
    <property type="entry name" value="Peptidase_S8/S53_dom"/>
</dbReference>
<organism evidence="9 10">
    <name type="scientific">Robertkochia marina</name>
    <dbReference type="NCBI Taxonomy" id="1227945"/>
    <lineage>
        <taxon>Bacteria</taxon>
        <taxon>Pseudomonadati</taxon>
        <taxon>Bacteroidota</taxon>
        <taxon>Flavobacteriia</taxon>
        <taxon>Flavobacteriales</taxon>
        <taxon>Flavobacteriaceae</taxon>
        <taxon>Robertkochia</taxon>
    </lineage>
</organism>
<dbReference type="Pfam" id="PF00082">
    <property type="entry name" value="Peptidase_S8"/>
    <property type="match status" value="1"/>
</dbReference>
<gene>
    <name evidence="9" type="ORF">E7Z59_03515</name>
</gene>
<dbReference type="Gene3D" id="3.40.50.200">
    <property type="entry name" value="Peptidase S8/S53 domain"/>
    <property type="match status" value="1"/>
</dbReference>
<feature type="signal peptide" evidence="7">
    <location>
        <begin position="1"/>
        <end position="24"/>
    </location>
</feature>
<accession>A0A4S3M5B3</accession>
<evidence type="ECO:0000256" key="3">
    <source>
        <dbReference type="ARBA" id="ARBA00022801"/>
    </source>
</evidence>
<dbReference type="InterPro" id="IPR003961">
    <property type="entry name" value="FN3_dom"/>
</dbReference>
<sequence>MNNHRTKLLVISALCLWSFLGSHALFSQNTSTYSERSHTPNQDLRAMAAKFKKRAIANKSEAVKKARAHGWKVTEELPGGGYRELQKVGPGGTPIYKESFNEVVVKGNRTNFLSRDFSDHFGVDGTGMTIGIWDGGKALPDHQEFDDRFSVGDNARRVSGHATHVLGTAIAAGVDPQAKGVAFNANGQSFDWNQDEGEAAEAAANGLLISNHSYGLSGRNLPDWYFGSYVNQAQDWDEIMHAAPYYLMVTAAGNSQHLEYNDEPLTGTAADGYDLLLGFALSKNGLTVAAADQLEVNANGELLSADIAYFSNFGPADDGRIKPDITGAGVNVYSAYDEGEDSYKTLSGTSMASPGVAASLLLLQQYYHIAFGDYMKAATLKGLVLHTADEAGDFPGPDARFGWGIINSKRAAETIDAVGVNTRIDENQLGNGEEFAMNVTAREGETFSVSLSWTDPAYSGKMHGRVNDSTRVLMNDLDVRVIKGDEVFYPWRLSLSDIRGGAKKGDNRVDPFEKIEIENASGEYKIVVSHKGELVNISQDFSLIVTGVAESGCSTVVPSNTIVEEVLINEAVVSWDLEKDAYYEVRYKKSSDDNWLSKMVDENRISLSSLEENTEYMLEVRTVCSALMGSEYAKAVVFTTKPSENNTDDPVDNPGDTPVDNPVDNPGDTPGDDPVSDPVDNPFEVPIDGPADNPGEVAPEVPEIGDAPNPDEPLGEVVREEDPSEVGWGDDDDYYGVINDPEAVPEEDIIIIKSNESQTISLSGNTNGLGAYFMTDAVGRVIAEGQDASNPISIASLSSGMYILVYEVGTERAFKKFIK</sequence>
<feature type="active site" description="Charge relay system" evidence="5">
    <location>
        <position position="161"/>
    </location>
</feature>
<dbReference type="PANTHER" id="PTHR43399">
    <property type="entry name" value="SUBTILISIN-RELATED"/>
    <property type="match status" value="1"/>
</dbReference>
<dbReference type="AlphaFoldDB" id="A0A4S3M5B3"/>
<dbReference type="EMBL" id="SSMC01000001">
    <property type="protein sequence ID" value="THD69407.1"/>
    <property type="molecule type" value="Genomic_DNA"/>
</dbReference>
<comment type="similarity">
    <text evidence="1 5">Belongs to the peptidase S8 family.</text>
</comment>
<feature type="active site" description="Charge relay system" evidence="5">
    <location>
        <position position="350"/>
    </location>
</feature>
<dbReference type="Gene3D" id="2.60.40.10">
    <property type="entry name" value="Immunoglobulins"/>
    <property type="match status" value="1"/>
</dbReference>
<dbReference type="InterPro" id="IPR034058">
    <property type="entry name" value="TagA/B/C/D_pept_dom"/>
</dbReference>
<dbReference type="PROSITE" id="PS51892">
    <property type="entry name" value="SUBTILASE"/>
    <property type="match status" value="1"/>
</dbReference>